<accession>A0A0L0D2A4</accession>
<evidence type="ECO:0000256" key="2">
    <source>
        <dbReference type="RuleBase" id="RU363120"/>
    </source>
</evidence>
<dbReference type="Pfam" id="PF04667">
    <property type="entry name" value="Endosulfine"/>
    <property type="match status" value="1"/>
</dbReference>
<evidence type="ECO:0000313" key="5">
    <source>
        <dbReference type="Proteomes" id="UP000054408"/>
    </source>
</evidence>
<dbReference type="InterPro" id="IPR006760">
    <property type="entry name" value="Endosulphine"/>
</dbReference>
<evidence type="ECO:0000256" key="3">
    <source>
        <dbReference type="SAM" id="MobiDB-lite"/>
    </source>
</evidence>
<evidence type="ECO:0000256" key="1">
    <source>
        <dbReference type="ARBA" id="ARBA00010520"/>
    </source>
</evidence>
<protein>
    <submittedName>
        <fullName evidence="4">Uncharacterized protein</fullName>
    </submittedName>
</protein>
<reference evidence="4 5" key="1">
    <citation type="submission" date="2010-05" db="EMBL/GenBank/DDBJ databases">
        <title>The Genome Sequence of Thecamonas trahens ATCC 50062.</title>
        <authorList>
            <consortium name="The Broad Institute Genome Sequencing Platform"/>
            <person name="Russ C."/>
            <person name="Cuomo C."/>
            <person name="Shea T."/>
            <person name="Young S.K."/>
            <person name="Zeng Q."/>
            <person name="Koehrsen M."/>
            <person name="Haas B."/>
            <person name="Borodovsky M."/>
            <person name="Guigo R."/>
            <person name="Alvarado L."/>
            <person name="Berlin A."/>
            <person name="Bochicchio J."/>
            <person name="Borenstein D."/>
            <person name="Chapman S."/>
            <person name="Chen Z."/>
            <person name="Freedman E."/>
            <person name="Gellesch M."/>
            <person name="Goldberg J."/>
            <person name="Griggs A."/>
            <person name="Gujja S."/>
            <person name="Heilman E."/>
            <person name="Heiman D."/>
            <person name="Hepburn T."/>
            <person name="Howarth C."/>
            <person name="Jen D."/>
            <person name="Larson L."/>
            <person name="Mehta T."/>
            <person name="Park D."/>
            <person name="Pearson M."/>
            <person name="Roberts A."/>
            <person name="Saif S."/>
            <person name="Shenoy N."/>
            <person name="Sisk P."/>
            <person name="Stolte C."/>
            <person name="Sykes S."/>
            <person name="Thomson T."/>
            <person name="Walk T."/>
            <person name="White J."/>
            <person name="Yandava C."/>
            <person name="Burger G."/>
            <person name="Gray M.W."/>
            <person name="Holland P.W.H."/>
            <person name="King N."/>
            <person name="Lang F.B.F."/>
            <person name="Roger A.J."/>
            <person name="Ruiz-Trillo I."/>
            <person name="Lander E."/>
            <person name="Nusbaum C."/>
        </authorList>
    </citation>
    <scope>NUCLEOTIDE SEQUENCE [LARGE SCALE GENOMIC DNA]</scope>
    <source>
        <strain evidence="4 5">ATCC 50062</strain>
    </source>
</reference>
<evidence type="ECO:0000313" key="4">
    <source>
        <dbReference type="EMBL" id="KNC46331.1"/>
    </source>
</evidence>
<comment type="similarity">
    <text evidence="1 2">Belongs to the endosulfine family.</text>
</comment>
<name>A0A0L0D2A4_THETB</name>
<dbReference type="OrthoDB" id="5949865at2759"/>
<dbReference type="RefSeq" id="XP_013760624.1">
    <property type="nucleotide sequence ID" value="XM_013905170.1"/>
</dbReference>
<keyword evidence="5" id="KW-1185">Reference proteome</keyword>
<dbReference type="EMBL" id="GL349442">
    <property type="protein sequence ID" value="KNC46331.1"/>
    <property type="molecule type" value="Genomic_DNA"/>
</dbReference>
<gene>
    <name evidence="4" type="ORF">AMSG_02783</name>
</gene>
<organism evidence="4 5">
    <name type="scientific">Thecamonas trahens ATCC 50062</name>
    <dbReference type="NCBI Taxonomy" id="461836"/>
    <lineage>
        <taxon>Eukaryota</taxon>
        <taxon>Apusozoa</taxon>
        <taxon>Apusomonadida</taxon>
        <taxon>Apusomonadidae</taxon>
        <taxon>Thecamonas</taxon>
    </lineage>
</organism>
<feature type="region of interest" description="Disordered" evidence="3">
    <location>
        <begin position="73"/>
        <end position="93"/>
    </location>
</feature>
<feature type="compositionally biased region" description="Low complexity" evidence="3">
    <location>
        <begin position="73"/>
        <end position="87"/>
    </location>
</feature>
<dbReference type="GeneID" id="25562435"/>
<dbReference type="AlphaFoldDB" id="A0A0L0D2A4"/>
<dbReference type="Proteomes" id="UP000054408">
    <property type="component" value="Unassembled WGS sequence"/>
</dbReference>
<proteinExistence type="inferred from homology"/>
<sequence length="93" mass="9876">MADNEPDLSKMTDEEKAFYQKYGKMPPKATEKFRRARGGKRIFDSADYSMQMAGVKGKIGGGGLLRKKMTLPAGAAASGANATTPTGDAGEDE</sequence>